<accession>A0A4S4E224</accession>
<organism evidence="1 2">
    <name type="scientific">Camellia sinensis var. sinensis</name>
    <name type="common">China tea</name>
    <dbReference type="NCBI Taxonomy" id="542762"/>
    <lineage>
        <taxon>Eukaryota</taxon>
        <taxon>Viridiplantae</taxon>
        <taxon>Streptophyta</taxon>
        <taxon>Embryophyta</taxon>
        <taxon>Tracheophyta</taxon>
        <taxon>Spermatophyta</taxon>
        <taxon>Magnoliopsida</taxon>
        <taxon>eudicotyledons</taxon>
        <taxon>Gunneridae</taxon>
        <taxon>Pentapetalae</taxon>
        <taxon>asterids</taxon>
        <taxon>Ericales</taxon>
        <taxon>Theaceae</taxon>
        <taxon>Camellia</taxon>
    </lineage>
</organism>
<dbReference type="Proteomes" id="UP000306102">
    <property type="component" value="Unassembled WGS sequence"/>
</dbReference>
<evidence type="ECO:0000313" key="1">
    <source>
        <dbReference type="EMBL" id="THG09891.1"/>
    </source>
</evidence>
<comment type="caution">
    <text evidence="1">The sequence shown here is derived from an EMBL/GenBank/DDBJ whole genome shotgun (WGS) entry which is preliminary data.</text>
</comment>
<protein>
    <submittedName>
        <fullName evidence="1">Uncharacterized protein</fullName>
    </submittedName>
</protein>
<name>A0A4S4E224_CAMSN</name>
<dbReference type="AlphaFoldDB" id="A0A4S4E224"/>
<sequence>MEGTFGVDFVWRNSEESDNDGSYSNLLVVVVDAVVGVGSTDPVRTRRQEDEEREEIQMIVRQLEAEEGKEGRAHPGQGLEIGQMQIATVGSRGVFSSNALGVVNNPAIPHNYKLVHGSSTPSKNSESQTIT</sequence>
<evidence type="ECO:0000313" key="2">
    <source>
        <dbReference type="Proteomes" id="UP000306102"/>
    </source>
</evidence>
<gene>
    <name evidence="1" type="ORF">TEA_008710</name>
</gene>
<proteinExistence type="predicted"/>
<reference evidence="1 2" key="1">
    <citation type="journal article" date="2018" name="Proc. Natl. Acad. Sci. U.S.A.">
        <title>Draft genome sequence of Camellia sinensis var. sinensis provides insights into the evolution of the tea genome and tea quality.</title>
        <authorList>
            <person name="Wei C."/>
            <person name="Yang H."/>
            <person name="Wang S."/>
            <person name="Zhao J."/>
            <person name="Liu C."/>
            <person name="Gao L."/>
            <person name="Xia E."/>
            <person name="Lu Y."/>
            <person name="Tai Y."/>
            <person name="She G."/>
            <person name="Sun J."/>
            <person name="Cao H."/>
            <person name="Tong W."/>
            <person name="Gao Q."/>
            <person name="Li Y."/>
            <person name="Deng W."/>
            <person name="Jiang X."/>
            <person name="Wang W."/>
            <person name="Chen Q."/>
            <person name="Zhang S."/>
            <person name="Li H."/>
            <person name="Wu J."/>
            <person name="Wang P."/>
            <person name="Li P."/>
            <person name="Shi C."/>
            <person name="Zheng F."/>
            <person name="Jian J."/>
            <person name="Huang B."/>
            <person name="Shan D."/>
            <person name="Shi M."/>
            <person name="Fang C."/>
            <person name="Yue Y."/>
            <person name="Li F."/>
            <person name="Li D."/>
            <person name="Wei S."/>
            <person name="Han B."/>
            <person name="Jiang C."/>
            <person name="Yin Y."/>
            <person name="Xia T."/>
            <person name="Zhang Z."/>
            <person name="Bennetzen J.L."/>
            <person name="Zhao S."/>
            <person name="Wan X."/>
        </authorList>
    </citation>
    <scope>NUCLEOTIDE SEQUENCE [LARGE SCALE GENOMIC DNA]</scope>
    <source>
        <strain evidence="2">cv. Shuchazao</strain>
        <tissue evidence="1">Leaf</tissue>
    </source>
</reference>
<dbReference type="EMBL" id="SDRB02008150">
    <property type="protein sequence ID" value="THG09891.1"/>
    <property type="molecule type" value="Genomic_DNA"/>
</dbReference>
<keyword evidence="2" id="KW-1185">Reference proteome</keyword>